<dbReference type="AlphaFoldDB" id="A0A0A8Z779"/>
<reference evidence="1" key="2">
    <citation type="journal article" date="2015" name="Data Brief">
        <title>Shoot transcriptome of the giant reed, Arundo donax.</title>
        <authorList>
            <person name="Barrero R.A."/>
            <person name="Guerrero F.D."/>
            <person name="Moolhuijzen P."/>
            <person name="Goolsby J.A."/>
            <person name="Tidwell J."/>
            <person name="Bellgard S.E."/>
            <person name="Bellgard M.I."/>
        </authorList>
    </citation>
    <scope>NUCLEOTIDE SEQUENCE</scope>
    <source>
        <tissue evidence="1">Shoot tissue taken approximately 20 cm above the soil surface</tissue>
    </source>
</reference>
<organism evidence="1">
    <name type="scientific">Arundo donax</name>
    <name type="common">Giant reed</name>
    <name type="synonym">Donax arundinaceus</name>
    <dbReference type="NCBI Taxonomy" id="35708"/>
    <lineage>
        <taxon>Eukaryota</taxon>
        <taxon>Viridiplantae</taxon>
        <taxon>Streptophyta</taxon>
        <taxon>Embryophyta</taxon>
        <taxon>Tracheophyta</taxon>
        <taxon>Spermatophyta</taxon>
        <taxon>Magnoliopsida</taxon>
        <taxon>Liliopsida</taxon>
        <taxon>Poales</taxon>
        <taxon>Poaceae</taxon>
        <taxon>PACMAD clade</taxon>
        <taxon>Arundinoideae</taxon>
        <taxon>Arundineae</taxon>
        <taxon>Arundo</taxon>
    </lineage>
</organism>
<dbReference type="EMBL" id="GBRH01263264">
    <property type="protein sequence ID" value="JAD34631.1"/>
    <property type="molecule type" value="Transcribed_RNA"/>
</dbReference>
<reference evidence="1" key="1">
    <citation type="submission" date="2014-09" db="EMBL/GenBank/DDBJ databases">
        <authorList>
            <person name="Magalhaes I.L.F."/>
            <person name="Oliveira U."/>
            <person name="Santos F.R."/>
            <person name="Vidigal T.H.D.A."/>
            <person name="Brescovit A.D."/>
            <person name="Santos A.J."/>
        </authorList>
    </citation>
    <scope>NUCLEOTIDE SEQUENCE</scope>
    <source>
        <tissue evidence="1">Shoot tissue taken approximately 20 cm above the soil surface</tissue>
    </source>
</reference>
<name>A0A0A8Z779_ARUDO</name>
<sequence>MDPNYFPLLSVMEPCEETDTKSIWIID</sequence>
<protein>
    <submittedName>
        <fullName evidence="1">Uncharacterized protein</fullName>
    </submittedName>
</protein>
<proteinExistence type="predicted"/>
<accession>A0A0A8Z779</accession>
<evidence type="ECO:0000313" key="1">
    <source>
        <dbReference type="EMBL" id="JAD34631.1"/>
    </source>
</evidence>